<dbReference type="InterPro" id="IPR018095">
    <property type="entry name" value="Thymidylate_kin_CS"/>
</dbReference>
<dbReference type="PANTHER" id="PTHR10344:SF4">
    <property type="entry name" value="UMP-CMP KINASE 2, MITOCHONDRIAL"/>
    <property type="match status" value="1"/>
</dbReference>
<organism evidence="13 14">
    <name type="scientific">Helcococcus kunzii ATCC 51366</name>
    <dbReference type="NCBI Taxonomy" id="883114"/>
    <lineage>
        <taxon>Bacteria</taxon>
        <taxon>Bacillati</taxon>
        <taxon>Bacillota</taxon>
        <taxon>Tissierellia</taxon>
        <taxon>Tissierellales</taxon>
        <taxon>Peptoniphilaceae</taxon>
        <taxon>Helcococcus</taxon>
    </lineage>
</organism>
<keyword evidence="4 11" id="KW-0808">Transferase</keyword>
<name>H3NL53_9FIRM</name>
<dbReference type="GO" id="GO:0006235">
    <property type="term" value="P:dTTP biosynthetic process"/>
    <property type="evidence" value="ECO:0007669"/>
    <property type="project" value="UniProtKB-UniRule"/>
</dbReference>
<dbReference type="CDD" id="cd01672">
    <property type="entry name" value="TMPK"/>
    <property type="match status" value="1"/>
</dbReference>
<dbReference type="HAMAP" id="MF_00165">
    <property type="entry name" value="Thymidylate_kinase"/>
    <property type="match status" value="1"/>
</dbReference>
<comment type="similarity">
    <text evidence="1 11">Belongs to the thymidylate kinase family.</text>
</comment>
<comment type="caution">
    <text evidence="13">The sequence shown here is derived from an EMBL/GenBank/DDBJ whole genome shotgun (WGS) entry which is preliminary data.</text>
</comment>
<keyword evidence="5 11" id="KW-0545">Nucleotide biosynthesis</keyword>
<dbReference type="InterPro" id="IPR018094">
    <property type="entry name" value="Thymidylate_kinase"/>
</dbReference>
<dbReference type="SUPFAM" id="SSF52540">
    <property type="entry name" value="P-loop containing nucleoside triphosphate hydrolases"/>
    <property type="match status" value="1"/>
</dbReference>
<dbReference type="NCBIfam" id="TIGR00041">
    <property type="entry name" value="DTMP_kinase"/>
    <property type="match status" value="1"/>
</dbReference>
<dbReference type="Pfam" id="PF02223">
    <property type="entry name" value="Thymidylate_kin"/>
    <property type="match status" value="1"/>
</dbReference>
<evidence type="ECO:0000256" key="11">
    <source>
        <dbReference type="HAMAP-Rule" id="MF_00165"/>
    </source>
</evidence>
<dbReference type="PATRIC" id="fig|883114.3.peg.63"/>
<proteinExistence type="inferred from homology"/>
<evidence type="ECO:0000256" key="5">
    <source>
        <dbReference type="ARBA" id="ARBA00022727"/>
    </source>
</evidence>
<dbReference type="PANTHER" id="PTHR10344">
    <property type="entry name" value="THYMIDYLATE KINASE"/>
    <property type="match status" value="1"/>
</dbReference>
<evidence type="ECO:0000313" key="13">
    <source>
        <dbReference type="EMBL" id="EHR36309.1"/>
    </source>
</evidence>
<dbReference type="InterPro" id="IPR039430">
    <property type="entry name" value="Thymidylate_kin-like_dom"/>
</dbReference>
<evidence type="ECO:0000256" key="7">
    <source>
        <dbReference type="ARBA" id="ARBA00022777"/>
    </source>
</evidence>
<feature type="domain" description="Thymidylate kinase-like" evidence="12">
    <location>
        <begin position="8"/>
        <end position="195"/>
    </location>
</feature>
<evidence type="ECO:0000256" key="10">
    <source>
        <dbReference type="ARBA" id="ARBA00057735"/>
    </source>
</evidence>
<dbReference type="AlphaFoldDB" id="H3NL53"/>
<dbReference type="GO" id="GO:0005524">
    <property type="term" value="F:ATP binding"/>
    <property type="evidence" value="ECO:0007669"/>
    <property type="project" value="UniProtKB-UniRule"/>
</dbReference>
<evidence type="ECO:0000256" key="8">
    <source>
        <dbReference type="ARBA" id="ARBA00022840"/>
    </source>
</evidence>
<dbReference type="EMBL" id="AGEI01000002">
    <property type="protein sequence ID" value="EHR36309.1"/>
    <property type="molecule type" value="Genomic_DNA"/>
</dbReference>
<keyword evidence="7 11" id="KW-0418">Kinase</keyword>
<evidence type="ECO:0000256" key="4">
    <source>
        <dbReference type="ARBA" id="ARBA00022679"/>
    </source>
</evidence>
<protein>
    <recommendedName>
        <fullName evidence="3 11">Thymidylate kinase</fullName>
        <ecNumber evidence="2 11">2.7.4.9</ecNumber>
    </recommendedName>
    <alternativeName>
        <fullName evidence="11">dTMP kinase</fullName>
    </alternativeName>
</protein>
<keyword evidence="8 11" id="KW-0067">ATP-binding</keyword>
<evidence type="ECO:0000256" key="3">
    <source>
        <dbReference type="ARBA" id="ARBA00017144"/>
    </source>
</evidence>
<sequence>MRGKFIAFEGSDGSGKSTVLSKVREYLEENNISYIITREPGGTKIGEQIRDILINNDNTEMDDKTEALLFAAARAQSVEEKLKKELGQKELVISDRYVLSSLAYQGYARGLGVDGVRSINDFATSSLKPDYTFFLDVDPITVLERKKSQVEADRLEEEGNNFHEKVYIGYKKLIENEKNLIVIDASKPIEEVVDQTIKNIKKILEEK</sequence>
<dbReference type="eggNOG" id="COG0125">
    <property type="taxonomic scope" value="Bacteria"/>
</dbReference>
<reference evidence="13 14" key="1">
    <citation type="submission" date="2012-01" db="EMBL/GenBank/DDBJ databases">
        <title>The Genome Sequence of Helcococcus kunzii ATCC 51366.</title>
        <authorList>
            <consortium name="The Broad Institute Genome Sequencing Platform"/>
            <person name="Earl A."/>
            <person name="Ward D."/>
            <person name="Feldgarden M."/>
            <person name="Gevers D."/>
            <person name="Huys G."/>
            <person name="Young S.K."/>
            <person name="Zeng Q."/>
            <person name="Gargeya S."/>
            <person name="Fitzgerald M."/>
            <person name="Haas B."/>
            <person name="Abouelleil A."/>
            <person name="Alvarado L."/>
            <person name="Arachchi H.M."/>
            <person name="Berlin A."/>
            <person name="Chapman S.B."/>
            <person name="Gearin G."/>
            <person name="Goldberg J."/>
            <person name="Griggs A."/>
            <person name="Gujja S."/>
            <person name="Hansen M."/>
            <person name="Heiman D."/>
            <person name="Howarth C."/>
            <person name="Larimer J."/>
            <person name="Lui A."/>
            <person name="MacDonald P.J.P."/>
            <person name="McCowen C."/>
            <person name="Montmayeur A."/>
            <person name="Murphy C."/>
            <person name="Neiman D."/>
            <person name="Pearson M."/>
            <person name="Priest M."/>
            <person name="Roberts A."/>
            <person name="Saif S."/>
            <person name="Shea T."/>
            <person name="Sisk P."/>
            <person name="Stolte C."/>
            <person name="Sykes S."/>
            <person name="Wortman J."/>
            <person name="Nusbaum C."/>
            <person name="Birren B."/>
        </authorList>
    </citation>
    <scope>NUCLEOTIDE SEQUENCE [LARGE SCALE GENOMIC DNA]</scope>
    <source>
        <strain evidence="13 14">ATCC 51366</strain>
    </source>
</reference>
<evidence type="ECO:0000259" key="12">
    <source>
        <dbReference type="Pfam" id="PF02223"/>
    </source>
</evidence>
<dbReference type="GO" id="GO:0006233">
    <property type="term" value="P:dTDP biosynthetic process"/>
    <property type="evidence" value="ECO:0007669"/>
    <property type="project" value="InterPro"/>
</dbReference>
<dbReference type="InterPro" id="IPR027417">
    <property type="entry name" value="P-loop_NTPase"/>
</dbReference>
<comment type="catalytic activity">
    <reaction evidence="9 11">
        <text>dTMP + ATP = dTDP + ADP</text>
        <dbReference type="Rhea" id="RHEA:13517"/>
        <dbReference type="ChEBI" id="CHEBI:30616"/>
        <dbReference type="ChEBI" id="CHEBI:58369"/>
        <dbReference type="ChEBI" id="CHEBI:63528"/>
        <dbReference type="ChEBI" id="CHEBI:456216"/>
        <dbReference type="EC" id="2.7.4.9"/>
    </reaction>
</comment>
<dbReference type="GO" id="GO:0004798">
    <property type="term" value="F:dTMP kinase activity"/>
    <property type="evidence" value="ECO:0007669"/>
    <property type="project" value="UniProtKB-UniRule"/>
</dbReference>
<dbReference type="RefSeq" id="WP_005396846.1">
    <property type="nucleotide sequence ID" value="NZ_JH601088.1"/>
</dbReference>
<dbReference type="Gene3D" id="3.40.50.300">
    <property type="entry name" value="P-loop containing nucleotide triphosphate hydrolases"/>
    <property type="match status" value="1"/>
</dbReference>
<gene>
    <name evidence="11" type="primary">tmk</name>
    <name evidence="13" type="ORF">HMPREF9709_00064</name>
</gene>
<dbReference type="GeneID" id="96998088"/>
<dbReference type="Proteomes" id="UP000004191">
    <property type="component" value="Unassembled WGS sequence"/>
</dbReference>
<keyword evidence="6 11" id="KW-0547">Nucleotide-binding</keyword>
<keyword evidence="14" id="KW-1185">Reference proteome</keyword>
<evidence type="ECO:0000256" key="2">
    <source>
        <dbReference type="ARBA" id="ARBA00012980"/>
    </source>
</evidence>
<dbReference type="HOGENOM" id="CLU_049131_0_2_9"/>
<dbReference type="GO" id="GO:0006227">
    <property type="term" value="P:dUDP biosynthetic process"/>
    <property type="evidence" value="ECO:0007669"/>
    <property type="project" value="TreeGrafter"/>
</dbReference>
<evidence type="ECO:0000256" key="9">
    <source>
        <dbReference type="ARBA" id="ARBA00048743"/>
    </source>
</evidence>
<dbReference type="EC" id="2.7.4.9" evidence="2 11"/>
<dbReference type="OrthoDB" id="9774907at2"/>
<evidence type="ECO:0000313" key="14">
    <source>
        <dbReference type="Proteomes" id="UP000004191"/>
    </source>
</evidence>
<dbReference type="FunFam" id="3.40.50.300:FF:000225">
    <property type="entry name" value="Thymidylate kinase"/>
    <property type="match status" value="1"/>
</dbReference>
<accession>H3NL53</accession>
<evidence type="ECO:0000256" key="1">
    <source>
        <dbReference type="ARBA" id="ARBA00009776"/>
    </source>
</evidence>
<feature type="binding site" evidence="11">
    <location>
        <begin position="10"/>
        <end position="17"/>
    </location>
    <ligand>
        <name>ATP</name>
        <dbReference type="ChEBI" id="CHEBI:30616"/>
    </ligand>
</feature>
<evidence type="ECO:0000256" key="6">
    <source>
        <dbReference type="ARBA" id="ARBA00022741"/>
    </source>
</evidence>
<comment type="function">
    <text evidence="10 11">Phosphorylation of dTMP to form dTDP in both de novo and salvage pathways of dTTP synthesis.</text>
</comment>
<dbReference type="STRING" id="883114.HMPREF9709_00064"/>
<dbReference type="PROSITE" id="PS01331">
    <property type="entry name" value="THYMIDYLATE_KINASE"/>
    <property type="match status" value="1"/>
</dbReference>
<dbReference type="GO" id="GO:0005829">
    <property type="term" value="C:cytosol"/>
    <property type="evidence" value="ECO:0007669"/>
    <property type="project" value="TreeGrafter"/>
</dbReference>